<organism evidence="2 4">
    <name type="scientific">Trichuris suis</name>
    <name type="common">pig whipworm</name>
    <dbReference type="NCBI Taxonomy" id="68888"/>
    <lineage>
        <taxon>Eukaryota</taxon>
        <taxon>Metazoa</taxon>
        <taxon>Ecdysozoa</taxon>
        <taxon>Nematoda</taxon>
        <taxon>Enoplea</taxon>
        <taxon>Dorylaimia</taxon>
        <taxon>Trichinellida</taxon>
        <taxon>Trichuridae</taxon>
        <taxon>Trichuris</taxon>
    </lineage>
</organism>
<feature type="chain" id="PRO_5007379436" evidence="1">
    <location>
        <begin position="25"/>
        <end position="102"/>
    </location>
</feature>
<accession>A0A085MJM6</accession>
<protein>
    <submittedName>
        <fullName evidence="2">Uncharacterized protein</fullName>
    </submittedName>
</protein>
<evidence type="ECO:0000313" key="4">
    <source>
        <dbReference type="Proteomes" id="UP000030764"/>
    </source>
</evidence>
<gene>
    <name evidence="2" type="ORF">M513_01525</name>
    <name evidence="3" type="ORF">M514_01525</name>
</gene>
<dbReference type="AlphaFoldDB" id="A0A085MJM6"/>
<dbReference type="EMBL" id="KL367523">
    <property type="protein sequence ID" value="KFD66528.1"/>
    <property type="molecule type" value="Genomic_DNA"/>
</dbReference>
<dbReference type="Proteomes" id="UP000030758">
    <property type="component" value="Unassembled WGS sequence"/>
</dbReference>
<dbReference type="EMBL" id="KL363188">
    <property type="protein sequence ID" value="KFD57422.1"/>
    <property type="molecule type" value="Genomic_DNA"/>
</dbReference>
<proteinExistence type="predicted"/>
<feature type="signal peptide" evidence="1">
    <location>
        <begin position="1"/>
        <end position="24"/>
    </location>
</feature>
<keyword evidence="4" id="KW-1185">Reference proteome</keyword>
<reference evidence="2 4" key="1">
    <citation type="journal article" date="2014" name="Nat. Genet.">
        <title>Genome and transcriptome of the porcine whipworm Trichuris suis.</title>
        <authorList>
            <person name="Jex A.R."/>
            <person name="Nejsum P."/>
            <person name="Schwarz E.M."/>
            <person name="Hu L."/>
            <person name="Young N.D."/>
            <person name="Hall R.S."/>
            <person name="Korhonen P.K."/>
            <person name="Liao S."/>
            <person name="Thamsborg S."/>
            <person name="Xia J."/>
            <person name="Xu P."/>
            <person name="Wang S."/>
            <person name="Scheerlinck J.P."/>
            <person name="Hofmann A."/>
            <person name="Sternberg P.W."/>
            <person name="Wang J."/>
            <person name="Gasser R.B."/>
        </authorList>
    </citation>
    <scope>NUCLEOTIDE SEQUENCE [LARGE SCALE GENOMIC DNA]</scope>
    <source>
        <strain evidence="3">DCEP-RM93F</strain>
        <strain evidence="2">DCEP-RM93M</strain>
    </source>
</reference>
<evidence type="ECO:0000256" key="1">
    <source>
        <dbReference type="SAM" id="SignalP"/>
    </source>
</evidence>
<sequence length="102" mass="11940">MPQKNSEYLLGILVLLSAFRVACCLEYDLDDLRHFDNHLVCLRAHCPDLYQEYVVEGKFYRAVENIYFRYRDCMKMCKARIEPLKSSHAEMTALPENGSKSN</sequence>
<keyword evidence="1" id="KW-0732">Signal</keyword>
<name>A0A085MJM6_9BILA</name>
<dbReference type="Proteomes" id="UP000030764">
    <property type="component" value="Unassembled WGS sequence"/>
</dbReference>
<evidence type="ECO:0000313" key="2">
    <source>
        <dbReference type="EMBL" id="KFD57422.1"/>
    </source>
</evidence>
<evidence type="ECO:0000313" key="3">
    <source>
        <dbReference type="EMBL" id="KFD66528.1"/>
    </source>
</evidence>